<feature type="region of interest" description="Disordered" evidence="1">
    <location>
        <begin position="1"/>
        <end position="24"/>
    </location>
</feature>
<dbReference type="InterPro" id="IPR000477">
    <property type="entry name" value="RT_dom"/>
</dbReference>
<feature type="domain" description="Reverse transcriptase" evidence="2">
    <location>
        <begin position="106"/>
        <end position="284"/>
    </location>
</feature>
<feature type="compositionally biased region" description="Basic and acidic residues" evidence="1">
    <location>
        <begin position="1"/>
        <end position="11"/>
    </location>
</feature>
<proteinExistence type="predicted"/>
<sequence length="284" mass="32543">MNQSEEAMREPIKKKKLIQKKGERAQVDPTKTVINLSSKILDQNQINLLNRGLKFTMAPRSIPRIELMMTAEETASQMEDAERAEEYRWKIRTVLERADYKPRKNISAESTALKDLQSDLSIKILPADKGNATVVLDLEIYNKIQEMMEQGQYKKLRKDPTSSIEIKEGITTSAVKNTHHFGEIIREQHITQQDPLVSFDVTSLFTNVPTNKALDIVKKKLSEDQALEHRTSLSINMIMEMLNMCINTTYFQLYNDFYQQEFSVAMGSPLLPIVSNIFIGDIVT</sequence>
<keyword evidence="4" id="KW-1185">Reference proteome</keyword>
<name>A0AAV8VD33_9CUCU</name>
<gene>
    <name evidence="3" type="ORF">NQ315_013203</name>
</gene>
<dbReference type="Proteomes" id="UP001159042">
    <property type="component" value="Unassembled WGS sequence"/>
</dbReference>
<evidence type="ECO:0000256" key="1">
    <source>
        <dbReference type="SAM" id="MobiDB-lite"/>
    </source>
</evidence>
<dbReference type="PANTHER" id="PTHR21301:SF10">
    <property type="entry name" value="REVERSE TRANSCRIPTASE DOMAIN-CONTAINING PROTEIN"/>
    <property type="match status" value="1"/>
</dbReference>
<dbReference type="AlphaFoldDB" id="A0AAV8VD33"/>
<evidence type="ECO:0000259" key="2">
    <source>
        <dbReference type="PROSITE" id="PS50878"/>
    </source>
</evidence>
<protein>
    <recommendedName>
        <fullName evidence="2">Reverse transcriptase domain-containing protein</fullName>
    </recommendedName>
</protein>
<reference evidence="3 4" key="1">
    <citation type="journal article" date="2023" name="Insect Mol. Biol.">
        <title>Genome sequencing provides insights into the evolution of gene families encoding plant cell wall-degrading enzymes in longhorned beetles.</title>
        <authorList>
            <person name="Shin N.R."/>
            <person name="Okamura Y."/>
            <person name="Kirsch R."/>
            <person name="Pauchet Y."/>
        </authorList>
    </citation>
    <scope>NUCLEOTIDE SEQUENCE [LARGE SCALE GENOMIC DNA]</scope>
    <source>
        <strain evidence="3">EAD_L_NR</strain>
    </source>
</reference>
<dbReference type="EMBL" id="JANEYG010000145">
    <property type="protein sequence ID" value="KAJ8912114.1"/>
    <property type="molecule type" value="Genomic_DNA"/>
</dbReference>
<accession>A0AAV8VD33</accession>
<evidence type="ECO:0000313" key="3">
    <source>
        <dbReference type="EMBL" id="KAJ8912114.1"/>
    </source>
</evidence>
<comment type="caution">
    <text evidence="3">The sequence shown here is derived from an EMBL/GenBank/DDBJ whole genome shotgun (WGS) entry which is preliminary data.</text>
</comment>
<evidence type="ECO:0000313" key="4">
    <source>
        <dbReference type="Proteomes" id="UP001159042"/>
    </source>
</evidence>
<dbReference type="PANTHER" id="PTHR21301">
    <property type="entry name" value="REVERSE TRANSCRIPTASE"/>
    <property type="match status" value="1"/>
</dbReference>
<organism evidence="3 4">
    <name type="scientific">Exocentrus adspersus</name>
    <dbReference type="NCBI Taxonomy" id="1586481"/>
    <lineage>
        <taxon>Eukaryota</taxon>
        <taxon>Metazoa</taxon>
        <taxon>Ecdysozoa</taxon>
        <taxon>Arthropoda</taxon>
        <taxon>Hexapoda</taxon>
        <taxon>Insecta</taxon>
        <taxon>Pterygota</taxon>
        <taxon>Neoptera</taxon>
        <taxon>Endopterygota</taxon>
        <taxon>Coleoptera</taxon>
        <taxon>Polyphaga</taxon>
        <taxon>Cucujiformia</taxon>
        <taxon>Chrysomeloidea</taxon>
        <taxon>Cerambycidae</taxon>
        <taxon>Lamiinae</taxon>
        <taxon>Acanthocinini</taxon>
        <taxon>Exocentrus</taxon>
    </lineage>
</organism>
<dbReference type="PROSITE" id="PS50878">
    <property type="entry name" value="RT_POL"/>
    <property type="match status" value="1"/>
</dbReference>